<name>A0A1R2D2C9_9CILI</name>
<dbReference type="EMBL" id="MPUH01000012">
    <property type="protein sequence ID" value="OMJ95402.1"/>
    <property type="molecule type" value="Genomic_DNA"/>
</dbReference>
<proteinExistence type="predicted"/>
<protein>
    <submittedName>
        <fullName evidence="1">Uncharacterized protein</fullName>
    </submittedName>
</protein>
<dbReference type="AlphaFoldDB" id="A0A1R2D2C9"/>
<accession>A0A1R2D2C9</accession>
<keyword evidence="2" id="KW-1185">Reference proteome</keyword>
<comment type="caution">
    <text evidence="1">The sequence shown here is derived from an EMBL/GenBank/DDBJ whole genome shotgun (WGS) entry which is preliminary data.</text>
</comment>
<reference evidence="1 2" key="1">
    <citation type="submission" date="2016-11" db="EMBL/GenBank/DDBJ databases">
        <title>The macronuclear genome of Stentor coeruleus: a giant cell with tiny introns.</title>
        <authorList>
            <person name="Slabodnick M."/>
            <person name="Ruby J.G."/>
            <person name="Reiff S.B."/>
            <person name="Swart E.C."/>
            <person name="Gosai S."/>
            <person name="Prabakaran S."/>
            <person name="Witkowska E."/>
            <person name="Larue G.E."/>
            <person name="Fisher S."/>
            <person name="Freeman R.M."/>
            <person name="Gunawardena J."/>
            <person name="Chu W."/>
            <person name="Stover N.A."/>
            <person name="Gregory B.D."/>
            <person name="Nowacki M."/>
            <person name="Derisi J."/>
            <person name="Roy S.W."/>
            <person name="Marshall W.F."/>
            <person name="Sood P."/>
        </authorList>
    </citation>
    <scope>NUCLEOTIDE SEQUENCE [LARGE SCALE GENOMIC DNA]</scope>
    <source>
        <strain evidence="1">WM001</strain>
    </source>
</reference>
<gene>
    <name evidence="1" type="ORF">SteCoe_1159</name>
</gene>
<evidence type="ECO:0000313" key="1">
    <source>
        <dbReference type="EMBL" id="OMJ95402.1"/>
    </source>
</evidence>
<dbReference type="Proteomes" id="UP000187209">
    <property type="component" value="Unassembled WGS sequence"/>
</dbReference>
<sequence>MCNLNIKCQVWDGSCGCCKKSDPTAVKLFPVPFVSNSDPSILFTLFRIITQQNEMIRKIAEQTRSSLEKITSIEHNLESSQSISSCSSENSTNSSQLMNFLCGSNPQHIYFLNLLSDAPSPAYKERAFSLLLQIVDSNGNKTTLPERVVFSLSLFSTESPPKLILVNTSGEKIMRGTVDVDGSGTVFFRKIVLKEVSSHFRNGHFFLVIAPKDNVYIKPLIIENLVVKARKITAGNICKKAKTQETIESIYD</sequence>
<evidence type="ECO:0000313" key="2">
    <source>
        <dbReference type="Proteomes" id="UP000187209"/>
    </source>
</evidence>
<organism evidence="1 2">
    <name type="scientific">Stentor coeruleus</name>
    <dbReference type="NCBI Taxonomy" id="5963"/>
    <lineage>
        <taxon>Eukaryota</taxon>
        <taxon>Sar</taxon>
        <taxon>Alveolata</taxon>
        <taxon>Ciliophora</taxon>
        <taxon>Postciliodesmatophora</taxon>
        <taxon>Heterotrichea</taxon>
        <taxon>Heterotrichida</taxon>
        <taxon>Stentoridae</taxon>
        <taxon>Stentor</taxon>
    </lineage>
</organism>